<reference evidence="1" key="1">
    <citation type="journal article" date="2020" name="bioRxiv">
        <title>Hybrid origin of Populus tomentosa Carr. identified through genome sequencing and phylogenomic analysis.</title>
        <authorList>
            <person name="An X."/>
            <person name="Gao K."/>
            <person name="Chen Z."/>
            <person name="Li J."/>
            <person name="Yang X."/>
            <person name="Yang X."/>
            <person name="Zhou J."/>
            <person name="Guo T."/>
            <person name="Zhao T."/>
            <person name="Huang S."/>
            <person name="Miao D."/>
            <person name="Khan W.U."/>
            <person name="Rao P."/>
            <person name="Ye M."/>
            <person name="Lei B."/>
            <person name="Liao W."/>
            <person name="Wang J."/>
            <person name="Ji L."/>
            <person name="Li Y."/>
            <person name="Guo B."/>
            <person name="Mustafa N.S."/>
            <person name="Li S."/>
            <person name="Yun Q."/>
            <person name="Keller S.R."/>
            <person name="Mao J."/>
            <person name="Zhang R."/>
            <person name="Strauss S.H."/>
        </authorList>
    </citation>
    <scope>NUCLEOTIDE SEQUENCE</scope>
    <source>
        <strain evidence="1">GM15</strain>
        <tissue evidence="1">Leaf</tissue>
    </source>
</reference>
<name>A0A8X8AU74_POPTO</name>
<dbReference type="AlphaFoldDB" id="A0A8X8AU74"/>
<dbReference type="EMBL" id="JAAWWB010000002">
    <property type="protein sequence ID" value="KAG6790863.1"/>
    <property type="molecule type" value="Genomic_DNA"/>
</dbReference>
<evidence type="ECO:0000313" key="2">
    <source>
        <dbReference type="Proteomes" id="UP000886885"/>
    </source>
</evidence>
<protein>
    <submittedName>
        <fullName evidence="1">Uncharacterized protein</fullName>
    </submittedName>
</protein>
<dbReference type="Proteomes" id="UP000886885">
    <property type="component" value="Chromosome 1D"/>
</dbReference>
<proteinExistence type="predicted"/>
<comment type="caution">
    <text evidence="1">The sequence shown here is derived from an EMBL/GenBank/DDBJ whole genome shotgun (WGS) entry which is preliminary data.</text>
</comment>
<gene>
    <name evidence="1" type="ORF">POTOM_007032</name>
</gene>
<accession>A0A8X8AU74</accession>
<keyword evidence="2" id="KW-1185">Reference proteome</keyword>
<sequence length="74" mass="8527">MEELSLIDELRKCQAGELFCQKAFEDEFDRRCQKGLEELSLVIIRRCGGLPLARNCGYRRTSSNERKGCSIIEN</sequence>
<organism evidence="1 2">
    <name type="scientific">Populus tomentosa</name>
    <name type="common">Chinese white poplar</name>
    <dbReference type="NCBI Taxonomy" id="118781"/>
    <lineage>
        <taxon>Eukaryota</taxon>
        <taxon>Viridiplantae</taxon>
        <taxon>Streptophyta</taxon>
        <taxon>Embryophyta</taxon>
        <taxon>Tracheophyta</taxon>
        <taxon>Spermatophyta</taxon>
        <taxon>Magnoliopsida</taxon>
        <taxon>eudicotyledons</taxon>
        <taxon>Gunneridae</taxon>
        <taxon>Pentapetalae</taxon>
        <taxon>rosids</taxon>
        <taxon>fabids</taxon>
        <taxon>Malpighiales</taxon>
        <taxon>Salicaceae</taxon>
        <taxon>Saliceae</taxon>
        <taxon>Populus</taxon>
    </lineage>
</organism>
<evidence type="ECO:0000313" key="1">
    <source>
        <dbReference type="EMBL" id="KAG6790863.1"/>
    </source>
</evidence>